<protein>
    <recommendedName>
        <fullName evidence="4">Coenzyme Q-binding protein COQ10 START domain-containing protein</fullName>
    </recommendedName>
</protein>
<dbReference type="GO" id="GO:0045333">
    <property type="term" value="P:cellular respiration"/>
    <property type="evidence" value="ECO:0007669"/>
    <property type="project" value="InterPro"/>
</dbReference>
<name>A0A059BR66_EUCGR</name>
<dbReference type="STRING" id="71139.A0A059BR66"/>
<dbReference type="PANTHER" id="PTHR12901:SF10">
    <property type="entry name" value="COENZYME Q-BINDING PROTEIN COQ10, MITOCHONDRIAL"/>
    <property type="match status" value="1"/>
</dbReference>
<evidence type="ECO:0000256" key="1">
    <source>
        <dbReference type="ARBA" id="ARBA00006885"/>
    </source>
</evidence>
<accession>A0A059BR66</accession>
<evidence type="ECO:0000259" key="4">
    <source>
        <dbReference type="Pfam" id="PF03364"/>
    </source>
</evidence>
<dbReference type="EMBL" id="KK198758">
    <property type="protein sequence ID" value="KCW68743.1"/>
    <property type="molecule type" value="Genomic_DNA"/>
</dbReference>
<dbReference type="AlphaFoldDB" id="A0A059BR66"/>
<organism evidence="5">
    <name type="scientific">Eucalyptus grandis</name>
    <name type="common">Flooded gum</name>
    <dbReference type="NCBI Taxonomy" id="71139"/>
    <lineage>
        <taxon>Eukaryota</taxon>
        <taxon>Viridiplantae</taxon>
        <taxon>Streptophyta</taxon>
        <taxon>Embryophyta</taxon>
        <taxon>Tracheophyta</taxon>
        <taxon>Spermatophyta</taxon>
        <taxon>Magnoliopsida</taxon>
        <taxon>eudicotyledons</taxon>
        <taxon>Gunneridae</taxon>
        <taxon>Pentapetalae</taxon>
        <taxon>rosids</taxon>
        <taxon>malvids</taxon>
        <taxon>Myrtales</taxon>
        <taxon>Myrtaceae</taxon>
        <taxon>Myrtoideae</taxon>
        <taxon>Eucalypteae</taxon>
        <taxon>Eucalyptus</taxon>
    </lineage>
</organism>
<dbReference type="GO" id="GO:0048039">
    <property type="term" value="F:ubiquinone binding"/>
    <property type="evidence" value="ECO:0007669"/>
    <property type="project" value="InterPro"/>
</dbReference>
<comment type="function">
    <text evidence="3">Required for the function of coenzyme Q in the respiratory chain. May serve as a chaperone or may be involved in the transport of Q6 from its site of synthesis to the catalytic sites of the respiratory complexes.</text>
</comment>
<reference evidence="5" key="1">
    <citation type="submission" date="2013-07" db="EMBL/GenBank/DDBJ databases">
        <title>The genome of Eucalyptus grandis.</title>
        <authorList>
            <person name="Schmutz J."/>
            <person name="Hayes R."/>
            <person name="Myburg A."/>
            <person name="Tuskan G."/>
            <person name="Grattapaglia D."/>
            <person name="Rokhsar D.S."/>
        </authorList>
    </citation>
    <scope>NUCLEOTIDE SEQUENCE</scope>
    <source>
        <tissue evidence="5">Leaf extractions</tissue>
    </source>
</reference>
<gene>
    <name evidence="5" type="ORF">EUGRSUZ_F02343</name>
</gene>
<dbReference type="GO" id="GO:0005739">
    <property type="term" value="C:mitochondrion"/>
    <property type="evidence" value="ECO:0000318"/>
    <property type="project" value="GO_Central"/>
</dbReference>
<dbReference type="InParanoid" id="A0A059BR66"/>
<evidence type="ECO:0000256" key="3">
    <source>
        <dbReference type="ARBA" id="ARBA00024947"/>
    </source>
</evidence>
<dbReference type="PANTHER" id="PTHR12901">
    <property type="entry name" value="SPERM PROTEIN HOMOLOG"/>
    <property type="match status" value="1"/>
</dbReference>
<dbReference type="Gramene" id="KCW68743">
    <property type="protein sequence ID" value="KCW68743"/>
    <property type="gene ID" value="EUGRSUZ_F02343"/>
</dbReference>
<sequence>MQGHGSLDRRYVRLCFLPITSRNPTRKRLHLSMAKAQNPFPRPLGVPSSDDSSPQFLSSRVVFNHWPLHIPALPNFPEIRATEISSRTPIPPPPLRFFQIFELLDSLRTGYASLLVDLYSPVQLFDVVAAVDLCQDFVPWCQRLEILNSYPDGSFDAELEIGFKFLEEGYVSHVELKRPRTVSQSTLFDHPINIWQFNSGPVPGSCSCSIYFLVDFKFQSPLYRQVASMLFREVVSRLVGSFSERCCLMYGPGVPIQEDIYGQRA</sequence>
<evidence type="ECO:0000313" key="5">
    <source>
        <dbReference type="EMBL" id="KCW68743.1"/>
    </source>
</evidence>
<dbReference type="SUPFAM" id="SSF55961">
    <property type="entry name" value="Bet v1-like"/>
    <property type="match status" value="1"/>
</dbReference>
<evidence type="ECO:0000256" key="2">
    <source>
        <dbReference type="ARBA" id="ARBA00011814"/>
    </source>
</evidence>
<comment type="subunit">
    <text evidence="2">Interacts with coenzyme Q.</text>
</comment>
<dbReference type="InterPro" id="IPR005031">
    <property type="entry name" value="COQ10_START"/>
</dbReference>
<comment type="similarity">
    <text evidence="1">Belongs to the COQ10 family.</text>
</comment>
<proteinExistence type="inferred from homology"/>
<dbReference type="InterPro" id="IPR044996">
    <property type="entry name" value="COQ10-like"/>
</dbReference>
<feature type="domain" description="Coenzyme Q-binding protein COQ10 START" evidence="4">
    <location>
        <begin position="119"/>
        <end position="242"/>
    </location>
</feature>
<dbReference type="InterPro" id="IPR023393">
    <property type="entry name" value="START-like_dom_sf"/>
</dbReference>
<dbReference type="Gene3D" id="3.30.530.20">
    <property type="match status" value="1"/>
</dbReference>
<dbReference type="Pfam" id="PF03364">
    <property type="entry name" value="Polyketide_cyc"/>
    <property type="match status" value="1"/>
</dbReference>
<dbReference type="CDD" id="cd07813">
    <property type="entry name" value="COQ10p_like"/>
    <property type="match status" value="1"/>
</dbReference>